<sequence>MSKRKPKPDRDEAHGTGCRQSLAAAQKAEKRRQRAALYNRRPEVRERQKLRMAERRAATKAKRRQWDPPKQAPVDKRSNYMPPVSEALSGTSTVSPDPEDFPKSFMLPHARSSPAHSPFRLGEELEDDERQVDSASLNSAERFTNRVLEEMEDDEDAVPVVDAGFRVDISPPGSPSRALDDVWANSDLSPTRPEGSSSDRSGGSMAAVQNEPTLEKKAHNGYWTHGGTLPPAVSPASRKQKWLWREVGRLGPLTWVQEAQLQVANLACALSERSSASDGEEDSASDADAGGASGWSSEFVSRDVFTRIWQWRREHEAYTRDWDAGARRDFAEATLLQRAQYRSSRMVMHQGR</sequence>
<dbReference type="AlphaFoldDB" id="A0AAD7NGS4"/>
<feature type="compositionally biased region" description="Low complexity" evidence="1">
    <location>
        <begin position="286"/>
        <end position="295"/>
    </location>
</feature>
<keyword evidence="3" id="KW-1185">Reference proteome</keyword>
<feature type="compositionally biased region" description="Polar residues" evidence="1">
    <location>
        <begin position="186"/>
        <end position="201"/>
    </location>
</feature>
<comment type="caution">
    <text evidence="2">The sequence shown here is derived from an EMBL/GenBank/DDBJ whole genome shotgun (WGS) entry which is preliminary data.</text>
</comment>
<accession>A0AAD7NGS4</accession>
<evidence type="ECO:0000313" key="2">
    <source>
        <dbReference type="EMBL" id="KAJ7760151.1"/>
    </source>
</evidence>
<protein>
    <submittedName>
        <fullName evidence="2">Uncharacterized protein</fullName>
    </submittedName>
</protein>
<reference evidence="2" key="1">
    <citation type="submission" date="2023-03" db="EMBL/GenBank/DDBJ databases">
        <title>Massive genome expansion in bonnet fungi (Mycena s.s.) driven by repeated elements and novel gene families across ecological guilds.</title>
        <authorList>
            <consortium name="Lawrence Berkeley National Laboratory"/>
            <person name="Harder C.B."/>
            <person name="Miyauchi S."/>
            <person name="Viragh M."/>
            <person name="Kuo A."/>
            <person name="Thoen E."/>
            <person name="Andreopoulos B."/>
            <person name="Lu D."/>
            <person name="Skrede I."/>
            <person name="Drula E."/>
            <person name="Henrissat B."/>
            <person name="Morin E."/>
            <person name="Kohler A."/>
            <person name="Barry K."/>
            <person name="LaButti K."/>
            <person name="Morin E."/>
            <person name="Salamov A."/>
            <person name="Lipzen A."/>
            <person name="Mereny Z."/>
            <person name="Hegedus B."/>
            <person name="Baldrian P."/>
            <person name="Stursova M."/>
            <person name="Weitz H."/>
            <person name="Taylor A."/>
            <person name="Grigoriev I.V."/>
            <person name="Nagy L.G."/>
            <person name="Martin F."/>
            <person name="Kauserud H."/>
        </authorList>
    </citation>
    <scope>NUCLEOTIDE SEQUENCE</scope>
    <source>
        <strain evidence="2">CBHHK188m</strain>
    </source>
</reference>
<evidence type="ECO:0000256" key="1">
    <source>
        <dbReference type="SAM" id="MobiDB-lite"/>
    </source>
</evidence>
<gene>
    <name evidence="2" type="ORF">DFH07DRAFT_957808</name>
</gene>
<feature type="region of interest" description="Disordered" evidence="1">
    <location>
        <begin position="274"/>
        <end position="295"/>
    </location>
</feature>
<feature type="region of interest" description="Disordered" evidence="1">
    <location>
        <begin position="165"/>
        <end position="206"/>
    </location>
</feature>
<feature type="region of interest" description="Disordered" evidence="1">
    <location>
        <begin position="1"/>
        <end position="138"/>
    </location>
</feature>
<feature type="compositionally biased region" description="Basic and acidic residues" evidence="1">
    <location>
        <begin position="40"/>
        <end position="57"/>
    </location>
</feature>
<dbReference type="EMBL" id="JARJLG010000050">
    <property type="protein sequence ID" value="KAJ7760151.1"/>
    <property type="molecule type" value="Genomic_DNA"/>
</dbReference>
<proteinExistence type="predicted"/>
<evidence type="ECO:0000313" key="3">
    <source>
        <dbReference type="Proteomes" id="UP001215280"/>
    </source>
</evidence>
<dbReference type="Proteomes" id="UP001215280">
    <property type="component" value="Unassembled WGS sequence"/>
</dbReference>
<name>A0AAD7NGS4_9AGAR</name>
<organism evidence="2 3">
    <name type="scientific">Mycena maculata</name>
    <dbReference type="NCBI Taxonomy" id="230809"/>
    <lineage>
        <taxon>Eukaryota</taxon>
        <taxon>Fungi</taxon>
        <taxon>Dikarya</taxon>
        <taxon>Basidiomycota</taxon>
        <taxon>Agaricomycotina</taxon>
        <taxon>Agaricomycetes</taxon>
        <taxon>Agaricomycetidae</taxon>
        <taxon>Agaricales</taxon>
        <taxon>Marasmiineae</taxon>
        <taxon>Mycenaceae</taxon>
        <taxon>Mycena</taxon>
    </lineage>
</organism>